<dbReference type="PANTHER" id="PTHR21708">
    <property type="entry name" value="PROBABLE 2-DEHYDROPANTOATE 2-REDUCTASE"/>
    <property type="match status" value="1"/>
</dbReference>
<dbReference type="NCBIfam" id="NF005089">
    <property type="entry name" value="PRK06522.1-4"/>
    <property type="match status" value="1"/>
</dbReference>
<dbReference type="PANTHER" id="PTHR21708:SF45">
    <property type="entry name" value="2-DEHYDROPANTOATE 2-REDUCTASE"/>
    <property type="match status" value="1"/>
</dbReference>
<keyword evidence="4" id="KW-0566">Pantothenate biosynthesis</keyword>
<proteinExistence type="predicted"/>
<evidence type="ECO:0000313" key="9">
    <source>
        <dbReference type="EMBL" id="MDR7152539.1"/>
    </source>
</evidence>
<comment type="catalytic activity">
    <reaction evidence="6">
        <text>(R)-pantoate + NADP(+) = 2-dehydropantoate + NADPH + H(+)</text>
        <dbReference type="Rhea" id="RHEA:16233"/>
        <dbReference type="ChEBI" id="CHEBI:11561"/>
        <dbReference type="ChEBI" id="CHEBI:15378"/>
        <dbReference type="ChEBI" id="CHEBI:15980"/>
        <dbReference type="ChEBI" id="CHEBI:57783"/>
        <dbReference type="ChEBI" id="CHEBI:58349"/>
        <dbReference type="EC" id="1.1.1.169"/>
    </reaction>
</comment>
<dbReference type="Gene3D" id="1.10.1040.10">
    <property type="entry name" value="N-(1-d-carboxylethyl)-l-norvaline Dehydrogenase, domain 2"/>
    <property type="match status" value="1"/>
</dbReference>
<gene>
    <name evidence="9" type="ORF">J2W49_004517</name>
</gene>
<evidence type="ECO:0000256" key="3">
    <source>
        <dbReference type="ARBA" id="ARBA00019465"/>
    </source>
</evidence>
<comment type="pathway">
    <text evidence="1">Cofactor biosynthesis; (R)-pantothenate biosynthesis; (R)-pantoate from 3-methyl-2-oxobutanoate: step 2/2.</text>
</comment>
<name>A0ABU1WTB0_9BURK</name>
<protein>
    <recommendedName>
        <fullName evidence="3">2-dehydropantoate 2-reductase</fullName>
        <ecNumber evidence="2">1.1.1.169</ecNumber>
    </recommendedName>
    <alternativeName>
        <fullName evidence="5">Ketopantoate reductase</fullName>
    </alternativeName>
</protein>
<evidence type="ECO:0000313" key="10">
    <source>
        <dbReference type="Proteomes" id="UP001265700"/>
    </source>
</evidence>
<dbReference type="InterPro" id="IPR013328">
    <property type="entry name" value="6PGD_dom2"/>
</dbReference>
<dbReference type="Pfam" id="PF08546">
    <property type="entry name" value="ApbA_C"/>
    <property type="match status" value="1"/>
</dbReference>
<dbReference type="RefSeq" id="WP_310321390.1">
    <property type="nucleotide sequence ID" value="NZ_JAVDWU010000012.1"/>
</dbReference>
<dbReference type="EC" id="1.1.1.169" evidence="2"/>
<dbReference type="InterPro" id="IPR036291">
    <property type="entry name" value="NAD(P)-bd_dom_sf"/>
</dbReference>
<organism evidence="9 10">
    <name type="scientific">Hydrogenophaga palleronii</name>
    <dbReference type="NCBI Taxonomy" id="65655"/>
    <lineage>
        <taxon>Bacteria</taxon>
        <taxon>Pseudomonadati</taxon>
        <taxon>Pseudomonadota</taxon>
        <taxon>Betaproteobacteria</taxon>
        <taxon>Burkholderiales</taxon>
        <taxon>Comamonadaceae</taxon>
        <taxon>Hydrogenophaga</taxon>
    </lineage>
</organism>
<dbReference type="Proteomes" id="UP001265700">
    <property type="component" value="Unassembled WGS sequence"/>
</dbReference>
<dbReference type="EMBL" id="JAVDWU010000012">
    <property type="protein sequence ID" value="MDR7152539.1"/>
    <property type="molecule type" value="Genomic_DNA"/>
</dbReference>
<dbReference type="SUPFAM" id="SSF51735">
    <property type="entry name" value="NAD(P)-binding Rossmann-fold domains"/>
    <property type="match status" value="1"/>
</dbReference>
<evidence type="ECO:0000259" key="8">
    <source>
        <dbReference type="Pfam" id="PF08546"/>
    </source>
</evidence>
<dbReference type="SUPFAM" id="SSF48179">
    <property type="entry name" value="6-phosphogluconate dehydrogenase C-terminal domain-like"/>
    <property type="match status" value="1"/>
</dbReference>
<dbReference type="InterPro" id="IPR008927">
    <property type="entry name" value="6-PGluconate_DH-like_C_sf"/>
</dbReference>
<evidence type="ECO:0000256" key="2">
    <source>
        <dbReference type="ARBA" id="ARBA00013014"/>
    </source>
</evidence>
<evidence type="ECO:0000256" key="4">
    <source>
        <dbReference type="ARBA" id="ARBA00022655"/>
    </source>
</evidence>
<evidence type="ECO:0000256" key="6">
    <source>
        <dbReference type="ARBA" id="ARBA00048793"/>
    </source>
</evidence>
<evidence type="ECO:0000256" key="1">
    <source>
        <dbReference type="ARBA" id="ARBA00004994"/>
    </source>
</evidence>
<comment type="caution">
    <text evidence="9">The sequence shown here is derived from an EMBL/GenBank/DDBJ whole genome shotgun (WGS) entry which is preliminary data.</text>
</comment>
<evidence type="ECO:0000256" key="5">
    <source>
        <dbReference type="ARBA" id="ARBA00032024"/>
    </source>
</evidence>
<dbReference type="Gene3D" id="3.40.50.720">
    <property type="entry name" value="NAD(P)-binding Rossmann-like Domain"/>
    <property type="match status" value="1"/>
</dbReference>
<evidence type="ECO:0000259" key="7">
    <source>
        <dbReference type="Pfam" id="PF02558"/>
    </source>
</evidence>
<dbReference type="GO" id="GO:0008677">
    <property type="term" value="F:2-dehydropantoate 2-reductase activity"/>
    <property type="evidence" value="ECO:0007669"/>
    <property type="project" value="UniProtKB-EC"/>
</dbReference>
<reference evidence="9 10" key="1">
    <citation type="submission" date="2023-07" db="EMBL/GenBank/DDBJ databases">
        <title>Sorghum-associated microbial communities from plants grown in Nebraska, USA.</title>
        <authorList>
            <person name="Schachtman D."/>
        </authorList>
    </citation>
    <scope>NUCLEOTIDE SEQUENCE [LARGE SCALE GENOMIC DNA]</scope>
    <source>
        <strain evidence="9 10">4249</strain>
    </source>
</reference>
<dbReference type="InterPro" id="IPR013752">
    <property type="entry name" value="KPA_reductase"/>
</dbReference>
<feature type="domain" description="Ketopantoate reductase N-terminal" evidence="7">
    <location>
        <begin position="12"/>
        <end position="113"/>
    </location>
</feature>
<feature type="domain" description="Ketopantoate reductase C-terminal" evidence="8">
    <location>
        <begin position="206"/>
        <end position="324"/>
    </location>
</feature>
<accession>A0ABU1WTB0</accession>
<dbReference type="InterPro" id="IPR013332">
    <property type="entry name" value="KPR_N"/>
</dbReference>
<keyword evidence="10" id="KW-1185">Reference proteome</keyword>
<dbReference type="Pfam" id="PF02558">
    <property type="entry name" value="ApbA"/>
    <property type="match status" value="1"/>
</dbReference>
<sequence>MTDAQVQPFQRVTIVGAGAIGGWLGVHLAQAGCTVSALARGETLAALRQHGLRLHQGGELRQVPVNAVGSAAELGVQDLVVIAVKAPSLASVAATIGPLIGPDTVVLTAMNGVPWWFFEGFGGALAGTPLQAVDPDGGIAQAIPGRHVIGGVVHVSCSLDAPGEIRHHFGNGLILGEPSGQSSERLTALVALLQRSGIVATASQQIQKDVWYKLWGNMTVNPVSALTGATTDRILGDPLVRDFISAVMLEAKAIGGRIGIPIDQQPEDRHAVTLKLGAFKTSMLQDVEGNRPVELDALVTAVRELGQLTGVATPFTDALLGLSRLQAQTLGLYPMTAPAAAQQG</sequence>
<keyword evidence="9" id="KW-0560">Oxidoreductase</keyword>
<dbReference type="InterPro" id="IPR051402">
    <property type="entry name" value="KPR-Related"/>
</dbReference>